<keyword evidence="1" id="KW-0521">NADP</keyword>
<dbReference type="EMBL" id="QMNG01000004">
    <property type="protein sequence ID" value="RLC37472.1"/>
    <property type="molecule type" value="Genomic_DNA"/>
</dbReference>
<feature type="binding site" evidence="1">
    <location>
        <position position="198"/>
    </location>
    <ligand>
        <name>FAD</name>
        <dbReference type="ChEBI" id="CHEBI:57692"/>
        <note>ligand shared between neighboring subunits</note>
    </ligand>
</feature>
<comment type="similarity">
    <text evidence="1">Belongs to the thymidylate synthase ThyX family.</text>
</comment>
<dbReference type="UniPathway" id="UPA00575"/>
<dbReference type="Gene3D" id="3.30.1360.170">
    <property type="match status" value="1"/>
</dbReference>
<dbReference type="GO" id="GO:0050660">
    <property type="term" value="F:flavin adenine dinucleotide binding"/>
    <property type="evidence" value="ECO:0007669"/>
    <property type="project" value="UniProtKB-UniRule"/>
</dbReference>
<dbReference type="EC" id="2.1.1.148" evidence="1"/>
<keyword evidence="1 2" id="KW-0808">Transferase</keyword>
<feature type="binding site" evidence="1">
    <location>
        <position position="104"/>
    </location>
    <ligand>
        <name>FAD</name>
        <dbReference type="ChEBI" id="CHEBI:57692"/>
        <note>ligand shared between neighboring subunits</note>
    </ligand>
</feature>
<reference evidence="2 3" key="1">
    <citation type="submission" date="2018-06" db="EMBL/GenBank/DDBJ databases">
        <title>Extensive metabolic versatility and redundancy in microbially diverse, dynamic hydrothermal sediments.</title>
        <authorList>
            <person name="Dombrowski N."/>
            <person name="Teske A."/>
            <person name="Baker B.J."/>
        </authorList>
    </citation>
    <scope>NUCLEOTIDE SEQUENCE [LARGE SCALE GENOMIC DNA]</scope>
    <source>
        <strain evidence="2">B79_G16</strain>
    </source>
</reference>
<organism evidence="2 3">
    <name type="scientific">candidate division Kazan bacterium</name>
    <dbReference type="NCBI Taxonomy" id="2202143"/>
    <lineage>
        <taxon>Bacteria</taxon>
        <taxon>Bacteria division Kazan-3B-28</taxon>
    </lineage>
</organism>
<feature type="binding site" evidence="1">
    <location>
        <position position="203"/>
    </location>
    <ligand>
        <name>dUMP</name>
        <dbReference type="ChEBI" id="CHEBI:246422"/>
        <note>ligand shared between dimeric partners</note>
    </ligand>
</feature>
<comment type="caution">
    <text evidence="2">The sequence shown here is derived from an EMBL/GenBank/DDBJ whole genome shotgun (WGS) entry which is preliminary data.</text>
</comment>
<dbReference type="PANTHER" id="PTHR34934">
    <property type="entry name" value="FLAVIN-DEPENDENT THYMIDYLATE SYNTHASE"/>
    <property type="match status" value="1"/>
</dbReference>
<dbReference type="InterPro" id="IPR003669">
    <property type="entry name" value="Thymidylate_synthase_ThyX"/>
</dbReference>
<dbReference type="PANTHER" id="PTHR34934:SF1">
    <property type="entry name" value="FLAVIN-DEPENDENT THYMIDYLATE SYNTHASE"/>
    <property type="match status" value="1"/>
</dbReference>
<proteinExistence type="inferred from homology"/>
<dbReference type="GO" id="GO:0032259">
    <property type="term" value="P:methylation"/>
    <property type="evidence" value="ECO:0007669"/>
    <property type="project" value="UniProtKB-KW"/>
</dbReference>
<feature type="active site" description="Involved in ionization of N3 of dUMP, leading to its activation" evidence="1">
    <location>
        <position position="203"/>
    </location>
</feature>
<keyword evidence="1" id="KW-0545">Nucleotide biosynthesis</keyword>
<gene>
    <name evidence="1" type="primary">thyX</name>
    <name evidence="2" type="ORF">DRH29_01970</name>
</gene>
<dbReference type="SUPFAM" id="SSF69796">
    <property type="entry name" value="Thymidylate synthase-complementing protein Thy1"/>
    <property type="match status" value="1"/>
</dbReference>
<comment type="function">
    <text evidence="1">Catalyzes the reductive methylation of 2'-deoxyuridine-5'-monophosphate (dUMP) to 2'-deoxythymidine-5'-monophosphate (dTMP) while utilizing 5,10-methylenetetrahydrofolate (mTHF) as the methyl donor, and NADPH and FADH(2) as the reductant.</text>
</comment>
<comment type="catalytic activity">
    <reaction evidence="1">
        <text>dUMP + (6R)-5,10-methylene-5,6,7,8-tetrahydrofolate + NADPH + H(+) = dTMP + (6S)-5,6,7,8-tetrahydrofolate + NADP(+)</text>
        <dbReference type="Rhea" id="RHEA:29043"/>
        <dbReference type="ChEBI" id="CHEBI:15378"/>
        <dbReference type="ChEBI" id="CHEBI:15636"/>
        <dbReference type="ChEBI" id="CHEBI:57453"/>
        <dbReference type="ChEBI" id="CHEBI:57783"/>
        <dbReference type="ChEBI" id="CHEBI:58349"/>
        <dbReference type="ChEBI" id="CHEBI:63528"/>
        <dbReference type="ChEBI" id="CHEBI:246422"/>
        <dbReference type="EC" id="2.1.1.148"/>
    </reaction>
</comment>
<dbReference type="GO" id="GO:0006235">
    <property type="term" value="P:dTTP biosynthetic process"/>
    <property type="evidence" value="ECO:0007669"/>
    <property type="project" value="UniProtKB-UniRule"/>
</dbReference>
<keyword evidence="1" id="KW-0274">FAD</keyword>
<dbReference type="GO" id="GO:0004799">
    <property type="term" value="F:thymidylate synthase activity"/>
    <property type="evidence" value="ECO:0007669"/>
    <property type="project" value="TreeGrafter"/>
</dbReference>
<keyword evidence="1 2" id="KW-0489">Methyltransferase</keyword>
<dbReference type="Proteomes" id="UP000281261">
    <property type="component" value="Unassembled WGS sequence"/>
</dbReference>
<feature type="binding site" description="in other chain" evidence="1">
    <location>
        <position position="176"/>
    </location>
    <ligand>
        <name>dUMP</name>
        <dbReference type="ChEBI" id="CHEBI:246422"/>
        <note>ligand shared between dimeric partners</note>
    </ligand>
</feature>
<comment type="cofactor">
    <cofactor evidence="1">
        <name>FAD</name>
        <dbReference type="ChEBI" id="CHEBI:57692"/>
    </cofactor>
    <text evidence="1">Binds 4 FAD per tetramer. Each FAD binding site is formed by three monomers.</text>
</comment>
<dbReference type="GO" id="GO:0006231">
    <property type="term" value="P:dTMP biosynthetic process"/>
    <property type="evidence" value="ECO:0007669"/>
    <property type="project" value="UniProtKB-UniRule"/>
</dbReference>
<dbReference type="InterPro" id="IPR036098">
    <property type="entry name" value="Thymidylate_synthase_ThyX_sf"/>
</dbReference>
<feature type="binding site" evidence="1">
    <location>
        <begin position="93"/>
        <end position="96"/>
    </location>
    <ligand>
        <name>dUMP</name>
        <dbReference type="ChEBI" id="CHEBI:246422"/>
        <note>ligand shared between dimeric partners</note>
    </ligand>
</feature>
<evidence type="ECO:0000256" key="1">
    <source>
        <dbReference type="HAMAP-Rule" id="MF_01408"/>
    </source>
</evidence>
<name>A0A420ZD63_UNCK3</name>
<comment type="subunit">
    <text evidence="1">Homotetramer.</text>
</comment>
<feature type="binding site" description="in other chain" evidence="1">
    <location>
        <begin position="104"/>
        <end position="108"/>
    </location>
    <ligand>
        <name>dUMP</name>
        <dbReference type="ChEBI" id="CHEBI:246422"/>
        <note>ligand shared between dimeric partners</note>
    </ligand>
</feature>
<dbReference type="NCBIfam" id="TIGR02170">
    <property type="entry name" value="thyX"/>
    <property type="match status" value="1"/>
</dbReference>
<dbReference type="Pfam" id="PF02511">
    <property type="entry name" value="Thy1"/>
    <property type="match status" value="1"/>
</dbReference>
<feature type="binding site" evidence="1">
    <location>
        <begin position="192"/>
        <end position="194"/>
    </location>
    <ligand>
        <name>FAD</name>
        <dbReference type="ChEBI" id="CHEBI:57692"/>
        <note>ligand shared between neighboring subunits</note>
    </ligand>
</feature>
<feature type="binding site" evidence="1">
    <location>
        <position position="73"/>
    </location>
    <ligand>
        <name>FAD</name>
        <dbReference type="ChEBI" id="CHEBI:57692"/>
        <note>ligand shared between neighboring subunits</note>
    </ligand>
</feature>
<keyword evidence="1" id="KW-0285">Flavoprotein</keyword>
<dbReference type="AlphaFoldDB" id="A0A420ZD63"/>
<evidence type="ECO:0000313" key="2">
    <source>
        <dbReference type="EMBL" id="RLC37472.1"/>
    </source>
</evidence>
<dbReference type="HAMAP" id="MF_01408">
    <property type="entry name" value="ThyX"/>
    <property type="match status" value="1"/>
</dbReference>
<dbReference type="GO" id="GO:0050797">
    <property type="term" value="F:thymidylate synthase (FAD) activity"/>
    <property type="evidence" value="ECO:0007669"/>
    <property type="project" value="UniProtKB-UniRule"/>
</dbReference>
<accession>A0A420ZD63</accession>
<feature type="binding site" evidence="1">
    <location>
        <begin position="96"/>
        <end position="98"/>
    </location>
    <ligand>
        <name>FAD</name>
        <dbReference type="ChEBI" id="CHEBI:57692"/>
        <note>ligand shared between neighboring subunits</note>
    </ligand>
</feature>
<comment type="pathway">
    <text evidence="1">Pyrimidine metabolism; dTTP biosynthesis.</text>
</comment>
<protein>
    <recommendedName>
        <fullName evidence="1">Flavin-dependent thymidylate synthase</fullName>
        <shortName evidence="1">FDTS</shortName>
        <ecNumber evidence="1">2.1.1.148</ecNumber>
    </recommendedName>
    <alternativeName>
        <fullName evidence="1">FAD-dependent thymidylate synthase</fullName>
    </alternativeName>
    <alternativeName>
        <fullName evidence="1">Thymidylate synthase ThyX</fullName>
        <shortName evidence="1">TS</shortName>
        <shortName evidence="1">TSase</shortName>
    </alternativeName>
</protein>
<dbReference type="CDD" id="cd20175">
    <property type="entry name" value="ThyX"/>
    <property type="match status" value="1"/>
</dbReference>
<dbReference type="PROSITE" id="PS51331">
    <property type="entry name" value="THYX"/>
    <property type="match status" value="1"/>
</dbReference>
<sequence length="302" mass="35065">MRKTKQRANVPELDAILERKFQVLDQGFIRLVDYLGTEARIVQAARVSLGRGTTTPQRDAELIRYLWRNKHTSPFEQLQITLHCKLPIFVARQWVRHRTARLNELSGRYSKLPDEFYVPGLGRVQYQATENKQGSEGSLPKDEASQIVRVMNAGRVLTHSNYEGMVKRGVARELARIDLPLSTYTQWYWQIDLHNLLHFLMLRCSEHAQWEFRQYANTIRDEIVRRWVPTVWQAFEDFTLKALHFTQPEVGLLASVINARKLKKLVGQVENDSARKELAAQIGVSTTELKEVSDKLQRLLDT</sequence>
<dbReference type="GO" id="GO:0070402">
    <property type="term" value="F:NADPH binding"/>
    <property type="evidence" value="ECO:0007669"/>
    <property type="project" value="TreeGrafter"/>
</dbReference>
<evidence type="ECO:0000313" key="3">
    <source>
        <dbReference type="Proteomes" id="UP000281261"/>
    </source>
</evidence>